<sequence>MIKLKNILRNFDRYRRTKMAVLEPLLYRLLNNTHGQLSYLLDKDDIQHILIIRNNRRIGNMYFLIPFIRQMRRSYPDAHITLMLNQPWQRDVFRYIGVDEFVFSYFSIREFGKFARIMKGQRKKEYDVIILPYSSVEDTLITAMLRAKNKISGDNARRNVAFTHTFKKDDDRLHAAFSCLYLLSALGNRLPSSISHHLVFSQKELNDGVSAKKHLYQGEQLCLAYFRGARGDKRLPDSTWLTLINKFENKFPQPIQWVEILSPDITTPLREGTVTFKTTDMRHLACVLKEMDAFICCDTGPLHLADAAGVSCIGLYNKTNPEVFGVVGNNSINTTDISNINIDSIFTVLMDDRNRSLIS</sequence>
<dbReference type="EnsemblBacteria" id="AAW88145">
    <property type="protein sequence ID" value="AAW88145"/>
    <property type="gene ID" value="VF_A1075"/>
</dbReference>
<dbReference type="GO" id="GO:0009244">
    <property type="term" value="P:lipopolysaccharide core region biosynthetic process"/>
    <property type="evidence" value="ECO:0007669"/>
    <property type="project" value="TreeGrafter"/>
</dbReference>
<dbReference type="CDD" id="cd03789">
    <property type="entry name" value="GT9_LPS_heptosyltransferase"/>
    <property type="match status" value="1"/>
</dbReference>
<reference evidence="3 4" key="2">
    <citation type="journal article" date="2008" name="BMC Genomics">
        <title>Comparative genomics-based investigation of resequencing targets in Vibrio fischeri: focus on point miscalls and artefactual expansions.</title>
        <authorList>
            <person name="Mandel M.J."/>
            <person name="Stabb E.V."/>
            <person name="Ruby E.G."/>
        </authorList>
    </citation>
    <scope>NUCLEOTIDE SEQUENCE [LARGE SCALE GENOMIC DNA]</scope>
    <source>
        <strain evidence="4">ATCC 700601 / ES114</strain>
    </source>
</reference>
<organism evidence="3 4">
    <name type="scientific">Aliivibrio fischeri (strain ATCC 700601 / ES114)</name>
    <name type="common">Vibrio fischeri</name>
    <dbReference type="NCBI Taxonomy" id="312309"/>
    <lineage>
        <taxon>Bacteria</taxon>
        <taxon>Pseudomonadati</taxon>
        <taxon>Pseudomonadota</taxon>
        <taxon>Gammaproteobacteria</taxon>
        <taxon>Vibrionales</taxon>
        <taxon>Vibrionaceae</taxon>
        <taxon>Aliivibrio</taxon>
    </lineage>
</organism>
<proteinExistence type="predicted"/>
<dbReference type="Gene3D" id="3.40.50.2000">
    <property type="entry name" value="Glycogen Phosphorylase B"/>
    <property type="match status" value="2"/>
</dbReference>
<dbReference type="InterPro" id="IPR002201">
    <property type="entry name" value="Glyco_trans_9"/>
</dbReference>
<keyword evidence="2" id="KW-0808">Transferase</keyword>
<evidence type="ECO:0000313" key="3">
    <source>
        <dbReference type="EMBL" id="AAW88145.1"/>
    </source>
</evidence>
<dbReference type="Pfam" id="PF01075">
    <property type="entry name" value="Glyco_transf_9"/>
    <property type="match status" value="1"/>
</dbReference>
<dbReference type="PATRIC" id="fig|312309.11.peg.3673"/>
<dbReference type="KEGG" id="vfi:VF_A1075"/>
<dbReference type="PANTHER" id="PTHR30160:SF7">
    <property type="entry name" value="ADP-HEPTOSE--LPS HEPTOSYLTRANSFERASE 2"/>
    <property type="match status" value="1"/>
</dbReference>
<evidence type="ECO:0000256" key="1">
    <source>
        <dbReference type="ARBA" id="ARBA00022676"/>
    </source>
</evidence>
<dbReference type="EMBL" id="CP000021">
    <property type="protein sequence ID" value="AAW88145.1"/>
    <property type="molecule type" value="Genomic_DNA"/>
</dbReference>
<evidence type="ECO:0000313" key="4">
    <source>
        <dbReference type="Proteomes" id="UP000000537"/>
    </source>
</evidence>
<dbReference type="PANTHER" id="PTHR30160">
    <property type="entry name" value="TETRAACYLDISACCHARIDE 4'-KINASE-RELATED"/>
    <property type="match status" value="1"/>
</dbReference>
<reference evidence="3 4" key="1">
    <citation type="journal article" date="2005" name="Proc. Natl. Acad. Sci. U.S.A.">
        <title>Complete genome sequence of Vibrio fischeri: a symbiotic bacterium with pathogenic congeners.</title>
        <authorList>
            <person name="Ruby E.G."/>
            <person name="Urbanowski M."/>
            <person name="Campbell J."/>
            <person name="Dunn A."/>
            <person name="Faini M."/>
            <person name="Gunsalus R."/>
            <person name="Lostroh P."/>
            <person name="Lupp C."/>
            <person name="McCann J."/>
            <person name="Millikan D."/>
            <person name="Schaefer A."/>
            <person name="Stabb E."/>
            <person name="Stevens A."/>
            <person name="Visick K."/>
            <person name="Whistler C."/>
            <person name="Greenberg E.P."/>
        </authorList>
    </citation>
    <scope>NUCLEOTIDE SEQUENCE [LARGE SCALE GENOMIC DNA]</scope>
    <source>
        <strain evidence="4">ATCC 700601 / ES114</strain>
    </source>
</reference>
<keyword evidence="4" id="KW-1185">Reference proteome</keyword>
<protein>
    <submittedName>
        <fullName evidence="3">Possible heptosyltransferase</fullName>
    </submittedName>
</protein>
<dbReference type="GO" id="GO:0005829">
    <property type="term" value="C:cytosol"/>
    <property type="evidence" value="ECO:0007669"/>
    <property type="project" value="TreeGrafter"/>
</dbReference>
<keyword evidence="1" id="KW-0328">Glycosyltransferase</keyword>
<accession>Q5DYK1</accession>
<dbReference type="GO" id="GO:0008713">
    <property type="term" value="F:ADP-heptose-lipopolysaccharide heptosyltransferase activity"/>
    <property type="evidence" value="ECO:0007669"/>
    <property type="project" value="TreeGrafter"/>
</dbReference>
<dbReference type="InterPro" id="IPR051199">
    <property type="entry name" value="LPS_LOS_Heptosyltrfase"/>
</dbReference>
<gene>
    <name evidence="3" type="ordered locus">VF_A1075</name>
</gene>
<evidence type="ECO:0000256" key="2">
    <source>
        <dbReference type="ARBA" id="ARBA00022679"/>
    </source>
</evidence>
<dbReference type="CAZy" id="GT9">
    <property type="family name" value="Glycosyltransferase Family 9"/>
</dbReference>
<dbReference type="STRING" id="312309.VF_A1075"/>
<dbReference type="Proteomes" id="UP000000537">
    <property type="component" value="Chromosome II"/>
</dbReference>
<dbReference type="SUPFAM" id="SSF53756">
    <property type="entry name" value="UDP-Glycosyltransferase/glycogen phosphorylase"/>
    <property type="match status" value="1"/>
</dbReference>
<dbReference type="AlphaFoldDB" id="Q5DYK1"/>
<dbReference type="eggNOG" id="COG0859">
    <property type="taxonomic scope" value="Bacteria"/>
</dbReference>
<dbReference type="OrthoDB" id="9781892at2"/>
<dbReference type="HOGENOM" id="CLU_065146_0_0_6"/>
<name>Q5DYK1_ALIF1</name>